<dbReference type="SUPFAM" id="SSF50475">
    <property type="entry name" value="FMN-binding split barrel"/>
    <property type="match status" value="2"/>
</dbReference>
<evidence type="ECO:0000313" key="2">
    <source>
        <dbReference type="EMBL" id="EYF02568.1"/>
    </source>
</evidence>
<organism evidence="2 3">
    <name type="scientific">Chondromyces apiculatus DSM 436</name>
    <dbReference type="NCBI Taxonomy" id="1192034"/>
    <lineage>
        <taxon>Bacteria</taxon>
        <taxon>Pseudomonadati</taxon>
        <taxon>Myxococcota</taxon>
        <taxon>Polyangia</taxon>
        <taxon>Polyangiales</taxon>
        <taxon>Polyangiaceae</taxon>
        <taxon>Chondromyces</taxon>
    </lineage>
</organism>
<dbReference type="EMBL" id="ASRX01000059">
    <property type="protein sequence ID" value="EYF02568.1"/>
    <property type="molecule type" value="Genomic_DNA"/>
</dbReference>
<protein>
    <recommendedName>
        <fullName evidence="4">Transcriptional regulator</fullName>
    </recommendedName>
</protein>
<dbReference type="Gene3D" id="2.30.110.10">
    <property type="entry name" value="Electron Transport, Fmn-binding Protein, Chain A"/>
    <property type="match status" value="1"/>
</dbReference>
<dbReference type="Pfam" id="PF04299">
    <property type="entry name" value="FMN_bind_2"/>
    <property type="match status" value="1"/>
</dbReference>
<dbReference type="STRING" id="1192034.CAP_6775"/>
<keyword evidence="3" id="KW-1185">Reference proteome</keyword>
<dbReference type="InterPro" id="IPR012349">
    <property type="entry name" value="Split_barrel_FMN-bd"/>
</dbReference>
<evidence type="ECO:0000313" key="3">
    <source>
        <dbReference type="Proteomes" id="UP000019678"/>
    </source>
</evidence>
<name>A0A017T050_9BACT</name>
<dbReference type="PANTHER" id="PTHR35802:SF1">
    <property type="entry name" value="PROTEASE SYNTHASE AND SPORULATION PROTEIN PAI 2"/>
    <property type="match status" value="1"/>
</dbReference>
<comment type="caution">
    <text evidence="2">The sequence shown here is derived from an EMBL/GenBank/DDBJ whole genome shotgun (WGS) entry which is preliminary data.</text>
</comment>
<sequence length="255" mass="28099">MYTPSLFREVDSARLFEVMEAHPFGTLVAQTQAGGLEISHLPFLVDRDVGARGRLRFHVARANPVWRAALDGGQVVAMFRGPHAYVSPRWYERPREQVPTWNYAVVHAHGRVEGPLDRAELRAMLEDMVANYEPALDELLAMSGVAPSGFGARGGDPRSGDPRGGESRGGESRGGEPRGSDVPWRLADLEPAFVESLIDGIVGLSLPIDHLEGKFKLSQNRAPMDRRRVLEGLTARGKPEDLEVARLMEASTQER</sequence>
<feature type="compositionally biased region" description="Basic and acidic residues" evidence="1">
    <location>
        <begin position="155"/>
        <end position="179"/>
    </location>
</feature>
<evidence type="ECO:0008006" key="4">
    <source>
        <dbReference type="Google" id="ProtNLM"/>
    </source>
</evidence>
<dbReference type="PANTHER" id="PTHR35802">
    <property type="entry name" value="PROTEASE SYNTHASE AND SPORULATION PROTEIN PAI 2"/>
    <property type="match status" value="1"/>
</dbReference>
<gene>
    <name evidence="2" type="ORF">CAP_6775</name>
</gene>
<evidence type="ECO:0000256" key="1">
    <source>
        <dbReference type="SAM" id="MobiDB-lite"/>
    </source>
</evidence>
<dbReference type="PIRSF" id="PIRSF010372">
    <property type="entry name" value="PaiB"/>
    <property type="match status" value="1"/>
</dbReference>
<feature type="region of interest" description="Disordered" evidence="1">
    <location>
        <begin position="148"/>
        <end position="183"/>
    </location>
</feature>
<dbReference type="InterPro" id="IPR007396">
    <property type="entry name" value="TR_PAI2-type"/>
</dbReference>
<dbReference type="eggNOG" id="COG2808">
    <property type="taxonomic scope" value="Bacteria"/>
</dbReference>
<accession>A0A017T050</accession>
<dbReference type="RefSeq" id="WP_197041431.1">
    <property type="nucleotide sequence ID" value="NZ_ASRX01000059.1"/>
</dbReference>
<dbReference type="Proteomes" id="UP000019678">
    <property type="component" value="Unassembled WGS sequence"/>
</dbReference>
<reference evidence="2 3" key="1">
    <citation type="submission" date="2013-05" db="EMBL/GenBank/DDBJ databases">
        <title>Genome assembly of Chondromyces apiculatus DSM 436.</title>
        <authorList>
            <person name="Sharma G."/>
            <person name="Khatri I."/>
            <person name="Kaur C."/>
            <person name="Mayilraj S."/>
            <person name="Subramanian S."/>
        </authorList>
    </citation>
    <scope>NUCLEOTIDE SEQUENCE [LARGE SCALE GENOMIC DNA]</scope>
    <source>
        <strain evidence="2 3">DSM 436</strain>
    </source>
</reference>
<proteinExistence type="predicted"/>
<dbReference type="AlphaFoldDB" id="A0A017T050"/>